<dbReference type="Proteomes" id="UP000078561">
    <property type="component" value="Unassembled WGS sequence"/>
</dbReference>
<gene>
    <name evidence="1" type="primary">ABSGL_05443.1 scaffold 7164</name>
</gene>
<accession>A0A168N4F9</accession>
<evidence type="ECO:0000313" key="1">
    <source>
        <dbReference type="EMBL" id="SAL99789.1"/>
    </source>
</evidence>
<reference evidence="1" key="1">
    <citation type="submission" date="2016-04" db="EMBL/GenBank/DDBJ databases">
        <authorList>
            <person name="Evans L.H."/>
            <person name="Alamgir A."/>
            <person name="Owens N."/>
            <person name="Weber N.D."/>
            <person name="Virtaneva K."/>
            <person name="Barbian K."/>
            <person name="Babar A."/>
            <person name="Rosenke K."/>
        </authorList>
    </citation>
    <scope>NUCLEOTIDE SEQUENCE [LARGE SCALE GENOMIC DNA]</scope>
    <source>
        <strain evidence="1">CBS 101.48</strain>
    </source>
</reference>
<dbReference type="EMBL" id="LT553028">
    <property type="protein sequence ID" value="SAL99789.1"/>
    <property type="molecule type" value="Genomic_DNA"/>
</dbReference>
<name>A0A168N4F9_ABSGL</name>
<dbReference type="AlphaFoldDB" id="A0A168N4F9"/>
<evidence type="ECO:0000313" key="2">
    <source>
        <dbReference type="Proteomes" id="UP000078561"/>
    </source>
</evidence>
<dbReference type="OrthoDB" id="2270958at2759"/>
<organism evidence="1">
    <name type="scientific">Absidia glauca</name>
    <name type="common">Pin mould</name>
    <dbReference type="NCBI Taxonomy" id="4829"/>
    <lineage>
        <taxon>Eukaryota</taxon>
        <taxon>Fungi</taxon>
        <taxon>Fungi incertae sedis</taxon>
        <taxon>Mucoromycota</taxon>
        <taxon>Mucoromycotina</taxon>
        <taxon>Mucoromycetes</taxon>
        <taxon>Mucorales</taxon>
        <taxon>Cunninghamellaceae</taxon>
        <taxon>Absidia</taxon>
    </lineage>
</organism>
<sequence>MISMTQSLIRPAITMSQRAALANSGNAMRRVYLSTEEDGYNNQPSTFTYQHDHHHQVAPLTSQTIYAAANEDILKFDELSAPFHPTVNAIFDE</sequence>
<keyword evidence="2" id="KW-1185">Reference proteome</keyword>
<dbReference type="InParanoid" id="A0A168N4F9"/>
<protein>
    <submittedName>
        <fullName evidence="1">Uncharacterized protein</fullName>
    </submittedName>
</protein>
<proteinExistence type="predicted"/>